<evidence type="ECO:0000313" key="3">
    <source>
        <dbReference type="Proteomes" id="UP001321760"/>
    </source>
</evidence>
<evidence type="ECO:0000313" key="2">
    <source>
        <dbReference type="EMBL" id="KAK4453928.1"/>
    </source>
</evidence>
<feature type="compositionally biased region" description="Polar residues" evidence="1">
    <location>
        <begin position="1"/>
        <end position="17"/>
    </location>
</feature>
<gene>
    <name evidence="2" type="ORF">QBC34DRAFT_173914</name>
</gene>
<sequence length="278" mass="31336">MADTQSKAPSQNNNPSASFPILDRPPTVSRHPATKPPAAITNTTPATPAVLKANTAKAKITKANTKPAVKSKNDGAALIRNLRLALENNSVPTLADPNPTPTPELPKLFDLDAQRLLFRSAGQFSDKKKVERAEEVERVFSGWKRMSKGRKYAYYNNEEWRPWEEKWEGAWEEFERARIRMGVDVFGNGDRVWEMREELMMGMEEMLGVEMGEWLGEFEGQEAVFGENWTLETRAHGHAKPAEQRPLEKGKHMAKYHSDLRQQLAGRLAGLKGRSLTP</sequence>
<evidence type="ECO:0000256" key="1">
    <source>
        <dbReference type="SAM" id="MobiDB-lite"/>
    </source>
</evidence>
<feature type="region of interest" description="Disordered" evidence="1">
    <location>
        <begin position="1"/>
        <end position="47"/>
    </location>
</feature>
<dbReference type="AlphaFoldDB" id="A0AAV9H340"/>
<protein>
    <submittedName>
        <fullName evidence="2">Uncharacterized protein</fullName>
    </submittedName>
</protein>
<accession>A0AAV9H340</accession>
<feature type="compositionally biased region" description="Low complexity" evidence="1">
    <location>
        <begin position="36"/>
        <end position="47"/>
    </location>
</feature>
<proteinExistence type="predicted"/>
<keyword evidence="3" id="KW-1185">Reference proteome</keyword>
<reference evidence="2" key="1">
    <citation type="journal article" date="2023" name="Mol. Phylogenet. Evol.">
        <title>Genome-scale phylogeny and comparative genomics of the fungal order Sordariales.</title>
        <authorList>
            <person name="Hensen N."/>
            <person name="Bonometti L."/>
            <person name="Westerberg I."/>
            <person name="Brannstrom I.O."/>
            <person name="Guillou S."/>
            <person name="Cros-Aarteil S."/>
            <person name="Calhoun S."/>
            <person name="Haridas S."/>
            <person name="Kuo A."/>
            <person name="Mondo S."/>
            <person name="Pangilinan J."/>
            <person name="Riley R."/>
            <person name="LaButti K."/>
            <person name="Andreopoulos B."/>
            <person name="Lipzen A."/>
            <person name="Chen C."/>
            <person name="Yan M."/>
            <person name="Daum C."/>
            <person name="Ng V."/>
            <person name="Clum A."/>
            <person name="Steindorff A."/>
            <person name="Ohm R.A."/>
            <person name="Martin F."/>
            <person name="Silar P."/>
            <person name="Natvig D.O."/>
            <person name="Lalanne C."/>
            <person name="Gautier V."/>
            <person name="Ament-Velasquez S.L."/>
            <person name="Kruys A."/>
            <person name="Hutchinson M.I."/>
            <person name="Powell A.J."/>
            <person name="Barry K."/>
            <person name="Miller A.N."/>
            <person name="Grigoriev I.V."/>
            <person name="Debuchy R."/>
            <person name="Gladieux P."/>
            <person name="Hiltunen Thoren M."/>
            <person name="Johannesson H."/>
        </authorList>
    </citation>
    <scope>NUCLEOTIDE SEQUENCE</scope>
    <source>
        <strain evidence="2">PSN243</strain>
    </source>
</reference>
<dbReference type="Proteomes" id="UP001321760">
    <property type="component" value="Unassembled WGS sequence"/>
</dbReference>
<name>A0AAV9H340_9PEZI</name>
<organism evidence="2 3">
    <name type="scientific">Podospora aff. communis PSN243</name>
    <dbReference type="NCBI Taxonomy" id="3040156"/>
    <lineage>
        <taxon>Eukaryota</taxon>
        <taxon>Fungi</taxon>
        <taxon>Dikarya</taxon>
        <taxon>Ascomycota</taxon>
        <taxon>Pezizomycotina</taxon>
        <taxon>Sordariomycetes</taxon>
        <taxon>Sordariomycetidae</taxon>
        <taxon>Sordariales</taxon>
        <taxon>Podosporaceae</taxon>
        <taxon>Podospora</taxon>
    </lineage>
</organism>
<reference evidence="2" key="2">
    <citation type="submission" date="2023-05" db="EMBL/GenBank/DDBJ databases">
        <authorList>
            <consortium name="Lawrence Berkeley National Laboratory"/>
            <person name="Steindorff A."/>
            <person name="Hensen N."/>
            <person name="Bonometti L."/>
            <person name="Westerberg I."/>
            <person name="Brannstrom I.O."/>
            <person name="Guillou S."/>
            <person name="Cros-Aarteil S."/>
            <person name="Calhoun S."/>
            <person name="Haridas S."/>
            <person name="Kuo A."/>
            <person name="Mondo S."/>
            <person name="Pangilinan J."/>
            <person name="Riley R."/>
            <person name="Labutti K."/>
            <person name="Andreopoulos B."/>
            <person name="Lipzen A."/>
            <person name="Chen C."/>
            <person name="Yanf M."/>
            <person name="Daum C."/>
            <person name="Ng V."/>
            <person name="Clum A."/>
            <person name="Ohm R."/>
            <person name="Martin F."/>
            <person name="Silar P."/>
            <person name="Natvig D."/>
            <person name="Lalanne C."/>
            <person name="Gautier V."/>
            <person name="Ament-Velasquez S.L."/>
            <person name="Kruys A."/>
            <person name="Hutchinson M.I."/>
            <person name="Powell A.J."/>
            <person name="Barry K."/>
            <person name="Miller A.N."/>
            <person name="Grigoriev I.V."/>
            <person name="Debuchy R."/>
            <person name="Gladieux P."/>
            <person name="Thoren M.H."/>
            <person name="Johannesson H."/>
        </authorList>
    </citation>
    <scope>NUCLEOTIDE SEQUENCE</scope>
    <source>
        <strain evidence="2">PSN243</strain>
    </source>
</reference>
<comment type="caution">
    <text evidence="2">The sequence shown here is derived from an EMBL/GenBank/DDBJ whole genome shotgun (WGS) entry which is preliminary data.</text>
</comment>
<dbReference type="EMBL" id="MU865918">
    <property type="protein sequence ID" value="KAK4453928.1"/>
    <property type="molecule type" value="Genomic_DNA"/>
</dbReference>